<keyword evidence="1" id="KW-0175">Coiled coil</keyword>
<keyword evidence="2" id="KW-0472">Membrane</keyword>
<evidence type="ECO:0000313" key="3">
    <source>
        <dbReference type="EMBL" id="QLI81414.1"/>
    </source>
</evidence>
<dbReference type="Proteomes" id="UP000510822">
    <property type="component" value="Chromosome"/>
</dbReference>
<dbReference type="RefSeq" id="WP_180308540.1">
    <property type="nucleotide sequence ID" value="NZ_CP058952.1"/>
</dbReference>
<proteinExistence type="predicted"/>
<evidence type="ECO:0000313" key="4">
    <source>
        <dbReference type="Proteomes" id="UP000510822"/>
    </source>
</evidence>
<dbReference type="GO" id="GO:0032259">
    <property type="term" value="P:methylation"/>
    <property type="evidence" value="ECO:0007669"/>
    <property type="project" value="UniProtKB-KW"/>
</dbReference>
<keyword evidence="4" id="KW-1185">Reference proteome</keyword>
<dbReference type="Pfam" id="PF04375">
    <property type="entry name" value="HemX"/>
    <property type="match status" value="1"/>
</dbReference>
<evidence type="ECO:0000256" key="2">
    <source>
        <dbReference type="SAM" id="Phobius"/>
    </source>
</evidence>
<sequence>MTQENAQDSFSAALQVPPRRTLPQPALVLALVAILASGGVWLYQQNAMEQLKADLASQLANSNKLQQELRTNHAQMAQIQQQLQVQVQTQANKLAESESRQEALTGMYDMLTRTESVHTLAELEQMLTFASQQLQLSGDVNLALTGLSNIDQQLSRLNRPELISVRQAITRDMDTLKAMPYLDVVGVTAKLDSLISKVDTLPLMIDEGHDQPVQHHPSTQNDGPVQAFLLEIWHEFKQLIQIRRMDKPEAALLTPEQAFFLRENIKLRLLSARSSILQRNEATFRTDVAAIKRYLNDYFDVQMPATQGALQMIKQLEDQQIRVALPDLSASLTAVRSARTTAERVKP</sequence>
<dbReference type="PANTHER" id="PTHR38043:SF1">
    <property type="entry name" value="PROTEIN HEMX"/>
    <property type="match status" value="1"/>
</dbReference>
<dbReference type="KEGG" id="cfon:HZU75_07650"/>
<keyword evidence="3" id="KW-0808">Transferase</keyword>
<keyword evidence="2" id="KW-0812">Transmembrane</keyword>
<feature type="transmembrane region" description="Helical" evidence="2">
    <location>
        <begin position="26"/>
        <end position="43"/>
    </location>
</feature>
<dbReference type="PANTHER" id="PTHR38043">
    <property type="entry name" value="PROTEIN HEMX"/>
    <property type="match status" value="1"/>
</dbReference>
<evidence type="ECO:0000256" key="1">
    <source>
        <dbReference type="SAM" id="Coils"/>
    </source>
</evidence>
<name>A0A7D5V9P3_9NEIS</name>
<dbReference type="AlphaFoldDB" id="A0A7D5V9P3"/>
<gene>
    <name evidence="3" type="ORF">HZU75_07650</name>
</gene>
<dbReference type="GO" id="GO:0008168">
    <property type="term" value="F:methyltransferase activity"/>
    <property type="evidence" value="ECO:0007669"/>
    <property type="project" value="UniProtKB-KW"/>
</dbReference>
<protein>
    <submittedName>
        <fullName evidence="3">Uroporphyrinogen-III C-methyltransferase</fullName>
    </submittedName>
</protein>
<keyword evidence="2" id="KW-1133">Transmembrane helix</keyword>
<accession>A0A7D5V9P3</accession>
<feature type="coiled-coil region" evidence="1">
    <location>
        <begin position="48"/>
        <end position="82"/>
    </location>
</feature>
<dbReference type="InterPro" id="IPR007470">
    <property type="entry name" value="HemX"/>
</dbReference>
<keyword evidence="3" id="KW-0489">Methyltransferase</keyword>
<dbReference type="EMBL" id="CP058952">
    <property type="protein sequence ID" value="QLI81414.1"/>
    <property type="molecule type" value="Genomic_DNA"/>
</dbReference>
<organism evidence="3 4">
    <name type="scientific">Chitinibacter fontanus</name>
    <dbReference type="NCBI Taxonomy" id="1737446"/>
    <lineage>
        <taxon>Bacteria</taxon>
        <taxon>Pseudomonadati</taxon>
        <taxon>Pseudomonadota</taxon>
        <taxon>Betaproteobacteria</taxon>
        <taxon>Neisseriales</taxon>
        <taxon>Chitinibacteraceae</taxon>
        <taxon>Chitinibacter</taxon>
    </lineage>
</organism>
<reference evidence="3 4" key="1">
    <citation type="journal article" date="2016" name="Int. J. Syst. Evol. Microbiol.">
        <title>Chitinibacter fontanus sp. nov., isolated from a spring.</title>
        <authorList>
            <person name="Sheu S.Y."/>
            <person name="Li Y.S."/>
            <person name="Young C.C."/>
            <person name="Chen W.M."/>
        </authorList>
    </citation>
    <scope>NUCLEOTIDE SEQUENCE [LARGE SCALE GENOMIC DNA]</scope>
    <source>
        <strain evidence="3 4">STM-7</strain>
    </source>
</reference>